<feature type="domain" description="Haem-binding uptake Tiki superfamily ChaN" evidence="2">
    <location>
        <begin position="53"/>
        <end position="241"/>
    </location>
</feature>
<evidence type="ECO:0000256" key="1">
    <source>
        <dbReference type="SAM" id="SignalP"/>
    </source>
</evidence>
<dbReference type="PIRSF" id="PIRSF020419">
    <property type="entry name" value="Fe_uptake_reg_CjrA_prd"/>
    <property type="match status" value="1"/>
</dbReference>
<dbReference type="Proteomes" id="UP000243413">
    <property type="component" value="Chromosome I"/>
</dbReference>
<dbReference type="InterPro" id="IPR007314">
    <property type="entry name" value="Cofac_haem-bd_dom"/>
</dbReference>
<evidence type="ECO:0000313" key="3">
    <source>
        <dbReference type="EMBL" id="SDS92290.1"/>
    </source>
</evidence>
<proteinExistence type="predicted"/>
<dbReference type="RefSeq" id="WP_092287751.1">
    <property type="nucleotide sequence ID" value="NZ_LT629763.1"/>
</dbReference>
<organism evidence="3 4">
    <name type="scientific">Halopseudomonas sabulinigri</name>
    <dbReference type="NCBI Taxonomy" id="472181"/>
    <lineage>
        <taxon>Bacteria</taxon>
        <taxon>Pseudomonadati</taxon>
        <taxon>Pseudomonadota</taxon>
        <taxon>Gammaproteobacteria</taxon>
        <taxon>Pseudomonadales</taxon>
        <taxon>Pseudomonadaceae</taxon>
        <taxon>Halopseudomonas</taxon>
    </lineage>
</organism>
<feature type="chain" id="PRO_5009264111" evidence="1">
    <location>
        <begin position="20"/>
        <end position="291"/>
    </location>
</feature>
<name>A0A1H1W6F1_9GAMM</name>
<dbReference type="InterPro" id="IPR016773">
    <property type="entry name" value="Fe3_uptake_reg_CjrA_prd"/>
</dbReference>
<evidence type="ECO:0000313" key="4">
    <source>
        <dbReference type="Proteomes" id="UP000243413"/>
    </source>
</evidence>
<gene>
    <name evidence="3" type="ORF">SAMN05216271_3105</name>
</gene>
<dbReference type="Pfam" id="PF04187">
    <property type="entry name" value="Cofac_haem_bdg"/>
    <property type="match status" value="1"/>
</dbReference>
<feature type="signal peptide" evidence="1">
    <location>
        <begin position="1"/>
        <end position="19"/>
    </location>
</feature>
<protein>
    <submittedName>
        <fullName evidence="3">Uncharacterized iron-regulated protein</fullName>
    </submittedName>
</protein>
<dbReference type="AlphaFoldDB" id="A0A1H1W6F1"/>
<dbReference type="OrthoDB" id="9795827at2"/>
<accession>A0A1H1W6F1</accession>
<dbReference type="Gene3D" id="1.10.8.760">
    <property type="entry name" value="Haem-binding uptake, Tiki superfamily, ChaN, domain 2"/>
    <property type="match status" value="1"/>
</dbReference>
<reference evidence="4" key="1">
    <citation type="submission" date="2016-10" db="EMBL/GenBank/DDBJ databases">
        <authorList>
            <person name="Varghese N."/>
            <person name="Submissions S."/>
        </authorList>
    </citation>
    <scope>NUCLEOTIDE SEQUENCE [LARGE SCALE GENOMIC DNA]</scope>
    <source>
        <strain evidence="4">JCM 14963</strain>
    </source>
</reference>
<evidence type="ECO:0000259" key="2">
    <source>
        <dbReference type="Pfam" id="PF04187"/>
    </source>
</evidence>
<dbReference type="EMBL" id="LT629763">
    <property type="protein sequence ID" value="SDS92290.1"/>
    <property type="molecule type" value="Genomic_DNA"/>
</dbReference>
<keyword evidence="1" id="KW-0732">Signal</keyword>
<sequence length="291" mass="32204">MRTLILLLAGMSLSVALSAAELPGWQATEHLDAAHLGEVWSTRGQRWIDADQLVAELAGSDRVVVGEKHDNPDHHHLQLWLLQQLQARRPQAALLMEMLQPGQQAAVTALQHRELPASAALSAQLDWQDGWDWSLYGPLVRWGLQVPQQLLAANLSAEQMMHRYRRPTPISSRYSAAARAELEQTLLDSHCGMLDAQRVLAMLAIQQGRDEQMARALAEAPAPALLLAGGYHARRDLGMPLHWQSQWGAAPAVVLLWEAGAGELPGHAQADYVWLTPALPEQDYCAGWREH</sequence>
<dbReference type="STRING" id="472181.SAMN05216271_3105"/>
<dbReference type="Gene3D" id="3.40.50.11550">
    <property type="match status" value="1"/>
</dbReference>
<dbReference type="SUPFAM" id="SSF159501">
    <property type="entry name" value="EreA/ChaN-like"/>
    <property type="match status" value="1"/>
</dbReference>